<comment type="caution">
    <text evidence="7">The sequence shown here is derived from an EMBL/GenBank/DDBJ whole genome shotgun (WGS) entry which is preliminary data.</text>
</comment>
<dbReference type="NCBIfam" id="TIGR03717">
    <property type="entry name" value="R_switched_YjbE"/>
    <property type="match status" value="1"/>
</dbReference>
<evidence type="ECO:0000256" key="4">
    <source>
        <dbReference type="ARBA" id="ARBA00022989"/>
    </source>
</evidence>
<keyword evidence="4 6" id="KW-1133">Transmembrane helix</keyword>
<dbReference type="InterPro" id="IPR022301">
    <property type="entry name" value="Integral_membrane_YjbE"/>
</dbReference>
<dbReference type="OrthoDB" id="5295733at2"/>
<feature type="transmembrane region" description="Helical" evidence="6">
    <location>
        <begin position="6"/>
        <end position="33"/>
    </location>
</feature>
<dbReference type="PANTHER" id="PTHR30238">
    <property type="entry name" value="MEMBRANE BOUND PREDICTED REDOX MODULATOR"/>
    <property type="match status" value="1"/>
</dbReference>
<reference evidence="7 8" key="1">
    <citation type="submission" date="2018-01" db="EMBL/GenBank/DDBJ databases">
        <title>Saezia sanguinis gen. nov., sp. nov., in the order Burkholderiales isolated from human blood.</title>
        <authorList>
            <person name="Medina-Pascual M.J."/>
            <person name="Valdezate S."/>
            <person name="Monzon S."/>
            <person name="Cuesta I."/>
            <person name="Carrasco G."/>
            <person name="Villalon P."/>
            <person name="Saez-Nieto J.A."/>
        </authorList>
    </citation>
    <scope>NUCLEOTIDE SEQUENCE [LARGE SCALE GENOMIC DNA]</scope>
    <source>
        <strain evidence="7 8">CNM695-12</strain>
    </source>
</reference>
<evidence type="ECO:0000256" key="1">
    <source>
        <dbReference type="ARBA" id="ARBA00004141"/>
    </source>
</evidence>
<protein>
    <recommendedName>
        <fullName evidence="9">TerC family protein</fullName>
    </recommendedName>
</protein>
<sequence length="235" mass="24790">MEFLSAAWFWALLSIILLDLVLAGDNAIVIALAARHLPAHLQRKAIIWGTAGAIGIRVLMTLIVAWLLTIPGLKLVGGLGLLWIAVKLLKPHDAHPDENASHGHAAPMSFLAALKTIVIADALMGLDNVLAVAGAAQNDFGLVVIGLLISIPIVVFGSTLVLKLISRFPSIIYIGAGILAFTAAKMIVSEPLLDPVLAAIPQLVVYIVEALMVVTVLGIGWLIARKKQSATGFSK</sequence>
<dbReference type="AlphaFoldDB" id="A0A433SE41"/>
<evidence type="ECO:0000313" key="7">
    <source>
        <dbReference type="EMBL" id="RUS66956.1"/>
    </source>
</evidence>
<dbReference type="Pfam" id="PF03741">
    <property type="entry name" value="TerC"/>
    <property type="match status" value="1"/>
</dbReference>
<dbReference type="RefSeq" id="WP_126978650.1">
    <property type="nucleotide sequence ID" value="NZ_PQSP01000002.1"/>
</dbReference>
<dbReference type="EMBL" id="PQSP01000002">
    <property type="protein sequence ID" value="RUS66956.1"/>
    <property type="molecule type" value="Genomic_DNA"/>
</dbReference>
<dbReference type="GO" id="GO:0016020">
    <property type="term" value="C:membrane"/>
    <property type="evidence" value="ECO:0007669"/>
    <property type="project" value="UniProtKB-SubCell"/>
</dbReference>
<dbReference type="Proteomes" id="UP000286947">
    <property type="component" value="Unassembled WGS sequence"/>
</dbReference>
<feature type="transmembrane region" description="Helical" evidence="6">
    <location>
        <begin position="203"/>
        <end position="224"/>
    </location>
</feature>
<comment type="subcellular location">
    <subcellularLocation>
        <location evidence="1">Membrane</location>
        <topology evidence="1">Multi-pass membrane protein</topology>
    </subcellularLocation>
</comment>
<keyword evidence="3 6" id="KW-0812">Transmembrane</keyword>
<keyword evidence="5 6" id="KW-0472">Membrane</keyword>
<feature type="transmembrane region" description="Helical" evidence="6">
    <location>
        <begin position="140"/>
        <end position="162"/>
    </location>
</feature>
<keyword evidence="8" id="KW-1185">Reference proteome</keyword>
<evidence type="ECO:0000256" key="2">
    <source>
        <dbReference type="ARBA" id="ARBA00007511"/>
    </source>
</evidence>
<feature type="transmembrane region" description="Helical" evidence="6">
    <location>
        <begin position="45"/>
        <end position="66"/>
    </location>
</feature>
<feature type="transmembrane region" description="Helical" evidence="6">
    <location>
        <begin position="171"/>
        <end position="188"/>
    </location>
</feature>
<comment type="similarity">
    <text evidence="2">Belongs to the TerC family.</text>
</comment>
<evidence type="ECO:0000256" key="3">
    <source>
        <dbReference type="ARBA" id="ARBA00022692"/>
    </source>
</evidence>
<gene>
    <name evidence="7" type="ORF">CUZ56_00893</name>
</gene>
<evidence type="ECO:0008006" key="9">
    <source>
        <dbReference type="Google" id="ProtNLM"/>
    </source>
</evidence>
<evidence type="ECO:0000256" key="5">
    <source>
        <dbReference type="ARBA" id="ARBA00023136"/>
    </source>
</evidence>
<dbReference type="InterPro" id="IPR005496">
    <property type="entry name" value="Integral_membrane_TerC"/>
</dbReference>
<evidence type="ECO:0000313" key="8">
    <source>
        <dbReference type="Proteomes" id="UP000286947"/>
    </source>
</evidence>
<organism evidence="7 8">
    <name type="scientific">Saezia sanguinis</name>
    <dbReference type="NCBI Taxonomy" id="1965230"/>
    <lineage>
        <taxon>Bacteria</taxon>
        <taxon>Pseudomonadati</taxon>
        <taxon>Pseudomonadota</taxon>
        <taxon>Betaproteobacteria</taxon>
        <taxon>Burkholderiales</taxon>
        <taxon>Saeziaceae</taxon>
        <taxon>Saezia</taxon>
    </lineage>
</organism>
<name>A0A433SE41_9BURK</name>
<proteinExistence type="inferred from homology"/>
<dbReference type="PANTHER" id="PTHR30238:SF4">
    <property type="entry name" value="SLL1022 PROTEIN"/>
    <property type="match status" value="1"/>
</dbReference>
<accession>A0A433SE41</accession>
<evidence type="ECO:0000256" key="6">
    <source>
        <dbReference type="SAM" id="Phobius"/>
    </source>
</evidence>